<accession>A0A7U6JE13</accession>
<dbReference type="PANTHER" id="PTHR43027">
    <property type="entry name" value="DOXORUBICIN RESISTANCE ABC TRANSPORTER PERMEASE PROTEIN DRRC-RELATED"/>
    <property type="match status" value="1"/>
</dbReference>
<feature type="domain" description="ABC-2 type transporter transmembrane" evidence="6">
    <location>
        <begin position="13"/>
        <end position="212"/>
    </location>
</feature>
<evidence type="ECO:0000313" key="7">
    <source>
        <dbReference type="EMBL" id="BAL80241.1"/>
    </source>
</evidence>
<protein>
    <submittedName>
        <fullName evidence="7">ABC transporter permease protein</fullName>
    </submittedName>
</protein>
<feature type="transmembrane region" description="Helical" evidence="5">
    <location>
        <begin position="21"/>
        <end position="43"/>
    </location>
</feature>
<evidence type="ECO:0000256" key="3">
    <source>
        <dbReference type="ARBA" id="ARBA00022989"/>
    </source>
</evidence>
<dbReference type="InterPro" id="IPR000412">
    <property type="entry name" value="ABC_2_transport"/>
</dbReference>
<keyword evidence="8" id="KW-1185">Reference proteome</keyword>
<dbReference type="RefSeq" id="WP_014452648.1">
    <property type="nucleotide sequence ID" value="NC_017096.1"/>
</dbReference>
<feature type="transmembrane region" description="Helical" evidence="5">
    <location>
        <begin position="97"/>
        <end position="126"/>
    </location>
</feature>
<proteinExistence type="predicted"/>
<evidence type="ECO:0000256" key="5">
    <source>
        <dbReference type="SAM" id="Phobius"/>
    </source>
</evidence>
<evidence type="ECO:0000256" key="4">
    <source>
        <dbReference type="ARBA" id="ARBA00023136"/>
    </source>
</evidence>
<keyword evidence="2 5" id="KW-0812">Transmembrane</keyword>
<dbReference type="EMBL" id="AP012051">
    <property type="protein sequence ID" value="BAL80241.1"/>
    <property type="molecule type" value="Genomic_DNA"/>
</dbReference>
<dbReference type="Pfam" id="PF01061">
    <property type="entry name" value="ABC2_membrane"/>
    <property type="match status" value="1"/>
</dbReference>
<dbReference type="GO" id="GO:0140359">
    <property type="term" value="F:ABC-type transporter activity"/>
    <property type="evidence" value="ECO:0007669"/>
    <property type="project" value="InterPro"/>
</dbReference>
<dbReference type="GO" id="GO:0043190">
    <property type="term" value="C:ATP-binding cassette (ABC) transporter complex"/>
    <property type="evidence" value="ECO:0007669"/>
    <property type="project" value="InterPro"/>
</dbReference>
<feature type="transmembrane region" description="Helical" evidence="5">
    <location>
        <begin position="227"/>
        <end position="246"/>
    </location>
</feature>
<organism evidence="7 8">
    <name type="scientific">Caldisericum exile (strain DSM 21853 / NBRC 104410 / AZM16c01)</name>
    <dbReference type="NCBI Taxonomy" id="511051"/>
    <lineage>
        <taxon>Bacteria</taxon>
        <taxon>Pseudomonadati</taxon>
        <taxon>Caldisericota/Cryosericota group</taxon>
        <taxon>Caldisericota</taxon>
        <taxon>Caldisericia</taxon>
        <taxon>Caldisericales</taxon>
        <taxon>Caldisericaceae</taxon>
        <taxon>Caldisericum</taxon>
    </lineage>
</organism>
<dbReference type="InterPro" id="IPR013525">
    <property type="entry name" value="ABC2_TM"/>
</dbReference>
<evidence type="ECO:0000313" key="8">
    <source>
        <dbReference type="Proteomes" id="UP000004793"/>
    </source>
</evidence>
<keyword evidence="4 5" id="KW-0472">Membrane</keyword>
<feature type="transmembrane region" description="Helical" evidence="5">
    <location>
        <begin position="55"/>
        <end position="77"/>
    </location>
</feature>
<dbReference type="Proteomes" id="UP000004793">
    <property type="component" value="Chromosome"/>
</dbReference>
<evidence type="ECO:0000256" key="1">
    <source>
        <dbReference type="ARBA" id="ARBA00004141"/>
    </source>
</evidence>
<dbReference type="KEGG" id="cex:CSE_01150"/>
<feature type="transmembrane region" description="Helical" evidence="5">
    <location>
        <begin position="138"/>
        <end position="156"/>
    </location>
</feature>
<dbReference type="PANTHER" id="PTHR43027:SF2">
    <property type="entry name" value="TRANSPORT PERMEASE PROTEIN"/>
    <property type="match status" value="1"/>
</dbReference>
<dbReference type="AlphaFoldDB" id="A0A7U6JE13"/>
<feature type="transmembrane region" description="Helical" evidence="5">
    <location>
        <begin position="168"/>
        <end position="185"/>
    </location>
</feature>
<keyword evidence="3 5" id="KW-1133">Transmembrane helix</keyword>
<evidence type="ECO:0000256" key="2">
    <source>
        <dbReference type="ARBA" id="ARBA00022692"/>
    </source>
</evidence>
<evidence type="ECO:0000259" key="6">
    <source>
        <dbReference type="Pfam" id="PF01061"/>
    </source>
</evidence>
<sequence>MKIKSLAYHILLEMKAFLREPAAVFFALVFPAILLIIFGGAFGRYEVEGVPYVNYLIPIDISLVMANLTLMGVSVDLASKRELGITKFYKILPKSNLYFGFISSFAYTFTFVISVITITVAGYIMYPNIHFRGNVSEFLVALAIGYACFLLISIALSKINLTVKAIQFISSALFFILMFTAGIIIEESELPAYISKFIFLSPLRSVYRLLLDVWLGKSILNDKNHLFTLLAYILVAAVFINGKSLLRKNE</sequence>
<dbReference type="InterPro" id="IPR052902">
    <property type="entry name" value="ABC-2_transporter"/>
</dbReference>
<dbReference type="PIRSF" id="PIRSF006648">
    <property type="entry name" value="DrrB"/>
    <property type="match status" value="1"/>
</dbReference>
<comment type="subcellular location">
    <subcellularLocation>
        <location evidence="1">Membrane</location>
        <topology evidence="1">Multi-pass membrane protein</topology>
    </subcellularLocation>
</comment>
<name>A0A7U6JE13_CALEA</name>
<reference evidence="7 8" key="1">
    <citation type="submission" date="2011-01" db="EMBL/GenBank/DDBJ databases">
        <title>Whole genome sequence of Caldisericum exile AZM16c01.</title>
        <authorList>
            <person name="Narita-Yamada S."/>
            <person name="Kawakoshi A."/>
            <person name="Nakamura S."/>
            <person name="Sasagawa M."/>
            <person name="Fukada J."/>
            <person name="Sekine M."/>
            <person name="Kato Y."/>
            <person name="Fukai R."/>
            <person name="Sasaki K."/>
            <person name="Hanamaki A."/>
            <person name="Narita H."/>
            <person name="Konno Y."/>
            <person name="Mori K."/>
            <person name="Yamazaki S."/>
            <person name="Suzuki K."/>
            <person name="Fujita N."/>
        </authorList>
    </citation>
    <scope>NUCLEOTIDE SEQUENCE [LARGE SCALE GENOMIC DNA]</scope>
    <source>
        <strain evidence="8">DSM 21853 / NBRC 104410 / AZM16c01</strain>
    </source>
</reference>
<gene>
    <name evidence="7" type="ordered locus">CSE_01150</name>
</gene>